<reference evidence="1 2" key="1">
    <citation type="journal article" date="2018" name="Mol. Plant">
        <title>The genome of Artemisia annua provides insight into the evolution of Asteraceae family and artemisinin biosynthesis.</title>
        <authorList>
            <person name="Shen Q."/>
            <person name="Zhang L."/>
            <person name="Liao Z."/>
            <person name="Wang S."/>
            <person name="Yan T."/>
            <person name="Shi P."/>
            <person name="Liu M."/>
            <person name="Fu X."/>
            <person name="Pan Q."/>
            <person name="Wang Y."/>
            <person name="Lv Z."/>
            <person name="Lu X."/>
            <person name="Zhang F."/>
            <person name="Jiang W."/>
            <person name="Ma Y."/>
            <person name="Chen M."/>
            <person name="Hao X."/>
            <person name="Li L."/>
            <person name="Tang Y."/>
            <person name="Lv G."/>
            <person name="Zhou Y."/>
            <person name="Sun X."/>
            <person name="Brodelius P.E."/>
            <person name="Rose J.K.C."/>
            <person name="Tang K."/>
        </authorList>
    </citation>
    <scope>NUCLEOTIDE SEQUENCE [LARGE SCALE GENOMIC DNA]</scope>
    <source>
        <strain evidence="2">cv. Huhao1</strain>
        <tissue evidence="1">Leaf</tissue>
    </source>
</reference>
<dbReference type="AlphaFoldDB" id="A0A2U1QD31"/>
<evidence type="ECO:0000313" key="2">
    <source>
        <dbReference type="Proteomes" id="UP000245207"/>
    </source>
</evidence>
<proteinExistence type="predicted"/>
<gene>
    <name evidence="1" type="ORF">CTI12_AA044570</name>
</gene>
<comment type="caution">
    <text evidence="1">The sequence shown here is derived from an EMBL/GenBank/DDBJ whole genome shotgun (WGS) entry which is preliminary data.</text>
</comment>
<dbReference type="STRING" id="35608.A0A2U1QD31"/>
<sequence length="102" mass="11729">MLEDEDEEEEFVVDGEVDEGDVHIKPVYKNPVSMFYSEVDVKLVFKRISSNCLRRQIIEVPPSGTPGMQLSERLMAIHRGKCPTESDVGPRDPNRPVCRRWI</sequence>
<dbReference type="Proteomes" id="UP000245207">
    <property type="component" value="Unassembled WGS sequence"/>
</dbReference>
<organism evidence="1 2">
    <name type="scientific">Artemisia annua</name>
    <name type="common">Sweet wormwood</name>
    <dbReference type="NCBI Taxonomy" id="35608"/>
    <lineage>
        <taxon>Eukaryota</taxon>
        <taxon>Viridiplantae</taxon>
        <taxon>Streptophyta</taxon>
        <taxon>Embryophyta</taxon>
        <taxon>Tracheophyta</taxon>
        <taxon>Spermatophyta</taxon>
        <taxon>Magnoliopsida</taxon>
        <taxon>eudicotyledons</taxon>
        <taxon>Gunneridae</taxon>
        <taxon>Pentapetalae</taxon>
        <taxon>asterids</taxon>
        <taxon>campanulids</taxon>
        <taxon>Asterales</taxon>
        <taxon>Asteraceae</taxon>
        <taxon>Asteroideae</taxon>
        <taxon>Anthemideae</taxon>
        <taxon>Artemisiinae</taxon>
        <taxon>Artemisia</taxon>
    </lineage>
</organism>
<keyword evidence="2" id="KW-1185">Reference proteome</keyword>
<evidence type="ECO:0000313" key="1">
    <source>
        <dbReference type="EMBL" id="PWA95919.1"/>
    </source>
</evidence>
<dbReference type="GO" id="GO:0016740">
    <property type="term" value="F:transferase activity"/>
    <property type="evidence" value="ECO:0007669"/>
    <property type="project" value="UniProtKB-KW"/>
</dbReference>
<protein>
    <submittedName>
        <fullName evidence="1">Polyribonucleotide nucleotidyltransferase 1, chloroplastic</fullName>
    </submittedName>
</protein>
<accession>A0A2U1QD31</accession>
<name>A0A2U1QD31_ARTAN</name>
<dbReference type="EMBL" id="PKPP01000210">
    <property type="protein sequence ID" value="PWA95919.1"/>
    <property type="molecule type" value="Genomic_DNA"/>
</dbReference>
<keyword evidence="1" id="KW-0808">Transferase</keyword>